<dbReference type="InterPro" id="IPR019800">
    <property type="entry name" value="Glyco_hydro_3_AS"/>
</dbReference>
<evidence type="ECO:0000256" key="11">
    <source>
        <dbReference type="RuleBase" id="RU361161"/>
    </source>
</evidence>
<evidence type="ECO:0000256" key="13">
    <source>
        <dbReference type="SAM" id="SignalP"/>
    </source>
</evidence>
<comment type="similarity">
    <text evidence="3 11">Belongs to the glycosyl hydrolase 3 family.</text>
</comment>
<reference evidence="15 16" key="1">
    <citation type="submission" date="2015-06" db="EMBL/GenBank/DDBJ databases">
        <title>Draft genome of the ant-associated black yeast Phialophora attae CBS 131958.</title>
        <authorList>
            <person name="Moreno L.F."/>
            <person name="Stielow B.J."/>
            <person name="de Hoog S."/>
            <person name="Vicente V.A."/>
            <person name="Weiss V.A."/>
            <person name="de Vries M."/>
            <person name="Cruz L.M."/>
            <person name="Souza E.M."/>
        </authorList>
    </citation>
    <scope>NUCLEOTIDE SEQUENCE [LARGE SCALE GENOMIC DNA]</scope>
    <source>
        <strain evidence="15 16">CBS 131958</strain>
    </source>
</reference>
<evidence type="ECO:0000256" key="12">
    <source>
        <dbReference type="SAM" id="MobiDB-lite"/>
    </source>
</evidence>
<comment type="caution">
    <text evidence="15">The sequence shown here is derived from an EMBL/GenBank/DDBJ whole genome shotgun (WGS) entry which is preliminary data.</text>
</comment>
<dbReference type="InterPro" id="IPR026891">
    <property type="entry name" value="Fn3-like"/>
</dbReference>
<dbReference type="EMBL" id="LFJN01000003">
    <property type="protein sequence ID" value="KPI44329.1"/>
    <property type="molecule type" value="Genomic_DNA"/>
</dbReference>
<feature type="region of interest" description="Disordered" evidence="12">
    <location>
        <begin position="877"/>
        <end position="924"/>
    </location>
</feature>
<evidence type="ECO:0000256" key="3">
    <source>
        <dbReference type="ARBA" id="ARBA00005336"/>
    </source>
</evidence>
<dbReference type="Pfam" id="PF00399">
    <property type="entry name" value="PIR"/>
    <property type="match status" value="1"/>
</dbReference>
<dbReference type="SUPFAM" id="SSF51445">
    <property type="entry name" value="(Trans)glycosidases"/>
    <property type="match status" value="1"/>
</dbReference>
<evidence type="ECO:0000256" key="10">
    <source>
        <dbReference type="ARBA" id="ARBA00023326"/>
    </source>
</evidence>
<evidence type="ECO:0000313" key="16">
    <source>
        <dbReference type="Proteomes" id="UP000038010"/>
    </source>
</evidence>
<dbReference type="GeneID" id="28741066"/>
<comment type="pathway">
    <text evidence="2 11">Glycan metabolism; cellulose degradation.</text>
</comment>
<keyword evidence="7" id="KW-0325">Glycoprotein</keyword>
<dbReference type="Proteomes" id="UP000038010">
    <property type="component" value="Unassembled WGS sequence"/>
</dbReference>
<evidence type="ECO:0000259" key="14">
    <source>
        <dbReference type="SMART" id="SM01217"/>
    </source>
</evidence>
<dbReference type="PROSITE" id="PS00775">
    <property type="entry name" value="GLYCOSYL_HYDROL_F3"/>
    <property type="match status" value="1"/>
</dbReference>
<dbReference type="PANTHER" id="PTHR42715:SF29">
    <property type="entry name" value="BETA-GLUCOSIDASE A-RELATED"/>
    <property type="match status" value="1"/>
</dbReference>
<dbReference type="STRING" id="1664694.A0A0N0NR21"/>
<dbReference type="OrthoDB" id="416222at2759"/>
<keyword evidence="9 11" id="KW-0326">Glycosidase</keyword>
<dbReference type="AlphaFoldDB" id="A0A0N0NR21"/>
<keyword evidence="5 13" id="KW-0732">Signal</keyword>
<keyword evidence="10 11" id="KW-0624">Polysaccharide degradation</keyword>
<dbReference type="FunFam" id="3.20.20.300:FF:000002">
    <property type="entry name" value="Probable beta-glucosidase"/>
    <property type="match status" value="1"/>
</dbReference>
<dbReference type="InterPro" id="IPR017853">
    <property type="entry name" value="GH"/>
</dbReference>
<dbReference type="Gene3D" id="3.20.20.300">
    <property type="entry name" value="Glycoside hydrolase, family 3, N-terminal domain"/>
    <property type="match status" value="1"/>
</dbReference>
<proteinExistence type="inferred from homology"/>
<dbReference type="Gene3D" id="2.60.40.10">
    <property type="entry name" value="Immunoglobulins"/>
    <property type="match status" value="1"/>
</dbReference>
<dbReference type="Pfam" id="PF00933">
    <property type="entry name" value="Glyco_hydro_3"/>
    <property type="match status" value="1"/>
</dbReference>
<dbReference type="PRINTS" id="PR00133">
    <property type="entry name" value="GLHYDRLASE3"/>
</dbReference>
<evidence type="ECO:0000256" key="7">
    <source>
        <dbReference type="ARBA" id="ARBA00023180"/>
    </source>
</evidence>
<dbReference type="InterPro" id="IPR002772">
    <property type="entry name" value="Glyco_hydro_3_C"/>
</dbReference>
<dbReference type="InterPro" id="IPR036962">
    <property type="entry name" value="Glyco_hydro_3_N_sf"/>
</dbReference>
<protein>
    <recommendedName>
        <fullName evidence="4 11">beta-glucosidase</fullName>
        <ecNumber evidence="4 11">3.2.1.21</ecNumber>
    </recommendedName>
</protein>
<organism evidence="15 16">
    <name type="scientific">Cyphellophora attinorum</name>
    <dbReference type="NCBI Taxonomy" id="1664694"/>
    <lineage>
        <taxon>Eukaryota</taxon>
        <taxon>Fungi</taxon>
        <taxon>Dikarya</taxon>
        <taxon>Ascomycota</taxon>
        <taxon>Pezizomycotina</taxon>
        <taxon>Eurotiomycetes</taxon>
        <taxon>Chaetothyriomycetidae</taxon>
        <taxon>Chaetothyriales</taxon>
        <taxon>Cyphellophoraceae</taxon>
        <taxon>Cyphellophora</taxon>
    </lineage>
</organism>
<dbReference type="RefSeq" id="XP_018004292.1">
    <property type="nucleotide sequence ID" value="XM_018149186.1"/>
</dbReference>
<dbReference type="InterPro" id="IPR001764">
    <property type="entry name" value="Glyco_hydro_3_N"/>
</dbReference>
<dbReference type="VEuPathDB" id="FungiDB:AB675_8716"/>
<evidence type="ECO:0000256" key="5">
    <source>
        <dbReference type="ARBA" id="ARBA00022729"/>
    </source>
</evidence>
<dbReference type="SUPFAM" id="SSF52279">
    <property type="entry name" value="Beta-D-glucan exohydrolase, C-terminal domain"/>
    <property type="match status" value="1"/>
</dbReference>
<feature type="chain" id="PRO_5005857022" description="beta-glucosidase" evidence="13">
    <location>
        <begin position="23"/>
        <end position="945"/>
    </location>
</feature>
<sequence>MGKNLCATIGLLGLALTSTVSALPSDFELSKALDKRQQQQPFNSDYDGPILESPPSYPSPWSNGVGDWAVAHQKAVAFVSQLTLAEKVNLTTGTGWTSDRCVGNTGAIPRLGFHQLCMQDGPLGLRFADRVSAFPAGINVAATWNRELALERGAAMGAEAAGKGVDVQLGPAIGPLGRFPNGGRNWEGFSPEPYLAGQIVAETVKGIQSSGVVATTKHYIANEQEHFRQVGESTGRGYDITETLSSNIDDKTMHELYLWPFADAVKAGTGSIMCSYQQVNNSYACANSYVLNHLLKNELGFQGFIMSDWAAQHSGMSSAAAGLDMTMPGDTLFNTGYTFWGTNLTVGVLNGTLPQWRLDDMAVRIMSAYYFVGHDEVYTDTNFNSWGYTAFGHIHPIDPNSPIGLVNEFVNVQDDHRSVIRRIGQQSTVLLKNSGVLPLTGKEQQVGIFGYDACSNPAGPNGCDNRGCNNGTLAMGYGSGTAEFPYLVTPQEAIETYILSNTDGVVQTICQNNADTQIQKLASTIDTALIFVNAHAGEGFIDIDGNVGDRNNLSVWENGDRLIGNVTTYSNNTVIVIHSVGAVNVTAWYDNPNVTAIIWAGLPGQESGNALVDVLYGAVSPGGKLPFTIGRNFDDYGPAKIIFEPNNGQFGAPQDDFSTTGVFIDYRHFDQEGIDPIYEFGFGLSYTTFEFSDLVITPRNPAPYVPGGGLTQPAPTYGNVSSNVDEVIYPAEIDYYYLYIYPYLNSSDLEASANDPEYGEPSENYLPAGYDDASPQPVLPAGGAPGGNPGLWEVVATVQALVTNTGSVAGDEVAQVYIGLGDGEPPKVLRGFERLTIPAGGSVTFTAELTRKDVSVWDVVTQNWVEVESPVVYVGSSSRKTPLQGTLTSGSGGSPPAGGNETSIIPYPPTYPGSQTGSWGSWGASTVVPTVTQISDGQPQAPTHT</sequence>
<evidence type="ECO:0000256" key="9">
    <source>
        <dbReference type="ARBA" id="ARBA00023295"/>
    </source>
</evidence>
<dbReference type="Pfam" id="PF14310">
    <property type="entry name" value="Fn3-like"/>
    <property type="match status" value="1"/>
</dbReference>
<evidence type="ECO:0000256" key="8">
    <source>
        <dbReference type="ARBA" id="ARBA00023277"/>
    </source>
</evidence>
<evidence type="ECO:0000256" key="1">
    <source>
        <dbReference type="ARBA" id="ARBA00000448"/>
    </source>
</evidence>
<dbReference type="EC" id="3.2.1.21" evidence="4 11"/>
<dbReference type="InterPro" id="IPR000420">
    <property type="entry name" value="Yeast_PIR_rpt"/>
</dbReference>
<dbReference type="GO" id="GO:0030245">
    <property type="term" value="P:cellulose catabolic process"/>
    <property type="evidence" value="ECO:0007669"/>
    <property type="project" value="UniProtKB-UniPathway"/>
</dbReference>
<feature type="signal peptide" evidence="13">
    <location>
        <begin position="1"/>
        <end position="22"/>
    </location>
</feature>
<accession>A0A0N0NR21</accession>
<name>A0A0N0NR21_9EURO</name>
<dbReference type="InterPro" id="IPR036881">
    <property type="entry name" value="Glyco_hydro_3_C_sf"/>
</dbReference>
<dbReference type="Pfam" id="PF01915">
    <property type="entry name" value="Glyco_hydro_3_C"/>
    <property type="match status" value="1"/>
</dbReference>
<keyword evidence="16" id="KW-1185">Reference proteome</keyword>
<keyword evidence="8 11" id="KW-0119">Carbohydrate metabolism</keyword>
<dbReference type="InterPro" id="IPR050288">
    <property type="entry name" value="Cellulose_deg_GH3"/>
</dbReference>
<dbReference type="UniPathway" id="UPA00696"/>
<gene>
    <name evidence="15" type="ORF">AB675_8716</name>
</gene>
<feature type="compositionally biased region" description="Polar residues" evidence="12">
    <location>
        <begin position="912"/>
        <end position="924"/>
    </location>
</feature>
<evidence type="ECO:0000256" key="4">
    <source>
        <dbReference type="ARBA" id="ARBA00012744"/>
    </source>
</evidence>
<dbReference type="SMART" id="SM01217">
    <property type="entry name" value="Fn3_like"/>
    <property type="match status" value="1"/>
</dbReference>
<dbReference type="PANTHER" id="PTHR42715">
    <property type="entry name" value="BETA-GLUCOSIDASE"/>
    <property type="match status" value="1"/>
</dbReference>
<dbReference type="Gene3D" id="3.40.50.1700">
    <property type="entry name" value="Glycoside hydrolase family 3 C-terminal domain"/>
    <property type="match status" value="1"/>
</dbReference>
<dbReference type="GO" id="GO:0005199">
    <property type="term" value="F:structural constituent of cell wall"/>
    <property type="evidence" value="ECO:0007669"/>
    <property type="project" value="InterPro"/>
</dbReference>
<keyword evidence="6 11" id="KW-0378">Hydrolase</keyword>
<evidence type="ECO:0000256" key="2">
    <source>
        <dbReference type="ARBA" id="ARBA00004987"/>
    </source>
</evidence>
<dbReference type="InterPro" id="IPR013783">
    <property type="entry name" value="Ig-like_fold"/>
</dbReference>
<feature type="domain" description="Fibronectin type III-like" evidence="14">
    <location>
        <begin position="812"/>
        <end position="878"/>
    </location>
</feature>
<dbReference type="FunFam" id="3.40.50.1700:FF:000003">
    <property type="entry name" value="Probable beta-glucosidase"/>
    <property type="match status" value="1"/>
</dbReference>
<comment type="catalytic activity">
    <reaction evidence="1 11">
        <text>Hydrolysis of terminal, non-reducing beta-D-glucosyl residues with release of beta-D-glucose.</text>
        <dbReference type="EC" id="3.2.1.21"/>
    </reaction>
</comment>
<dbReference type="GO" id="GO:0008422">
    <property type="term" value="F:beta-glucosidase activity"/>
    <property type="evidence" value="ECO:0007669"/>
    <property type="project" value="UniProtKB-EC"/>
</dbReference>
<evidence type="ECO:0000313" key="15">
    <source>
        <dbReference type="EMBL" id="KPI44329.1"/>
    </source>
</evidence>
<evidence type="ECO:0000256" key="6">
    <source>
        <dbReference type="ARBA" id="ARBA00022801"/>
    </source>
</evidence>